<evidence type="ECO:0000259" key="4">
    <source>
        <dbReference type="Pfam" id="PF01494"/>
    </source>
</evidence>
<dbReference type="OrthoDB" id="417877at2759"/>
<dbReference type="PANTHER" id="PTHR46720">
    <property type="entry name" value="HYDROXYLASE, PUTATIVE (AFU_ORTHOLOGUE AFUA_3G01460)-RELATED"/>
    <property type="match status" value="1"/>
</dbReference>
<dbReference type="GeneID" id="18918395"/>
<dbReference type="PANTHER" id="PTHR46720:SF3">
    <property type="entry name" value="FAD-BINDING DOMAIN-CONTAINING PROTEIN-RELATED"/>
    <property type="match status" value="1"/>
</dbReference>
<dbReference type="Pfam" id="PF01494">
    <property type="entry name" value="FAD_binding_3"/>
    <property type="match status" value="2"/>
</dbReference>
<dbReference type="EMBL" id="JH930477">
    <property type="protein sequence ID" value="EKM50945.1"/>
    <property type="molecule type" value="Genomic_DNA"/>
</dbReference>
<dbReference type="HOGENOM" id="CLU_009665_6_3_1"/>
<dbReference type="Gene3D" id="3.50.50.60">
    <property type="entry name" value="FAD/NAD(P)-binding domain"/>
    <property type="match status" value="1"/>
</dbReference>
<evidence type="ECO:0000256" key="1">
    <source>
        <dbReference type="ARBA" id="ARBA00022630"/>
    </source>
</evidence>
<dbReference type="InParanoid" id="K5VVV8"/>
<feature type="domain" description="FAD-binding" evidence="4">
    <location>
        <begin position="3"/>
        <end position="194"/>
    </location>
</feature>
<gene>
    <name evidence="5" type="ORF">PHACADRAFT_262850</name>
</gene>
<dbReference type="InterPro" id="IPR051104">
    <property type="entry name" value="FAD_monoxygenase"/>
</dbReference>
<evidence type="ECO:0000256" key="3">
    <source>
        <dbReference type="ARBA" id="ARBA00023002"/>
    </source>
</evidence>
<accession>K5VVV8</accession>
<organism evidence="5 6">
    <name type="scientific">Phanerochaete carnosa (strain HHB-10118-sp)</name>
    <name type="common">White-rot fungus</name>
    <name type="synonym">Peniophora carnosa</name>
    <dbReference type="NCBI Taxonomy" id="650164"/>
    <lineage>
        <taxon>Eukaryota</taxon>
        <taxon>Fungi</taxon>
        <taxon>Dikarya</taxon>
        <taxon>Basidiomycota</taxon>
        <taxon>Agaricomycotina</taxon>
        <taxon>Agaricomycetes</taxon>
        <taxon>Polyporales</taxon>
        <taxon>Phanerochaetaceae</taxon>
        <taxon>Phanerochaete</taxon>
    </lineage>
</organism>
<dbReference type="RefSeq" id="XP_007400111.1">
    <property type="nucleotide sequence ID" value="XM_007400049.1"/>
</dbReference>
<evidence type="ECO:0000256" key="2">
    <source>
        <dbReference type="ARBA" id="ARBA00022827"/>
    </source>
</evidence>
<dbReference type="PRINTS" id="PR00420">
    <property type="entry name" value="RNGMNOXGNASE"/>
</dbReference>
<evidence type="ECO:0000313" key="6">
    <source>
        <dbReference type="Proteomes" id="UP000008370"/>
    </source>
</evidence>
<dbReference type="KEGG" id="pco:PHACADRAFT_262850"/>
<dbReference type="GO" id="GO:0044550">
    <property type="term" value="P:secondary metabolite biosynthetic process"/>
    <property type="evidence" value="ECO:0007669"/>
    <property type="project" value="TreeGrafter"/>
</dbReference>
<dbReference type="Proteomes" id="UP000008370">
    <property type="component" value="Unassembled WGS sequence"/>
</dbReference>
<dbReference type="InterPro" id="IPR002938">
    <property type="entry name" value="FAD-bd"/>
</dbReference>
<keyword evidence="1" id="KW-0285">Flavoprotein</keyword>
<dbReference type="STRING" id="650164.K5VVV8"/>
<dbReference type="AlphaFoldDB" id="K5VVV8"/>
<dbReference type="GO" id="GO:0016491">
    <property type="term" value="F:oxidoreductase activity"/>
    <property type="evidence" value="ECO:0007669"/>
    <property type="project" value="UniProtKB-KW"/>
</dbReference>
<proteinExistence type="predicted"/>
<name>K5VVV8_PHACS</name>
<keyword evidence="2" id="KW-0274">FAD</keyword>
<reference evidence="5 6" key="1">
    <citation type="journal article" date="2012" name="BMC Genomics">
        <title>Comparative genomics of the white-rot fungi, Phanerochaete carnosa and P. chrysosporium, to elucidate the genetic basis of the distinct wood types they colonize.</title>
        <authorList>
            <person name="Suzuki H."/>
            <person name="MacDonald J."/>
            <person name="Syed K."/>
            <person name="Salamov A."/>
            <person name="Hori C."/>
            <person name="Aerts A."/>
            <person name="Henrissat B."/>
            <person name="Wiebenga A."/>
            <person name="vanKuyk P.A."/>
            <person name="Barry K."/>
            <person name="Lindquist E."/>
            <person name="LaButti K."/>
            <person name="Lapidus A."/>
            <person name="Lucas S."/>
            <person name="Coutinho P."/>
            <person name="Gong Y."/>
            <person name="Samejima M."/>
            <person name="Mahadevan R."/>
            <person name="Abou-Zaid M."/>
            <person name="de Vries R.P."/>
            <person name="Igarashi K."/>
            <person name="Yadav J.S."/>
            <person name="Grigoriev I.V."/>
            <person name="Master E.R."/>
        </authorList>
    </citation>
    <scope>NUCLEOTIDE SEQUENCE [LARGE SCALE GENOMIC DNA]</scope>
    <source>
        <strain evidence="5 6">HHB-10118-sp</strain>
    </source>
</reference>
<keyword evidence="3" id="KW-0560">Oxidoreductase</keyword>
<evidence type="ECO:0000313" key="5">
    <source>
        <dbReference type="EMBL" id="EKM50945.1"/>
    </source>
</evidence>
<feature type="domain" description="FAD-binding" evidence="4">
    <location>
        <begin position="286"/>
        <end position="377"/>
    </location>
</feature>
<dbReference type="SUPFAM" id="SSF54373">
    <property type="entry name" value="FAD-linked reductases, C-terminal domain"/>
    <property type="match status" value="1"/>
</dbReference>
<dbReference type="SUPFAM" id="SSF51905">
    <property type="entry name" value="FAD/NAD(P)-binding domain"/>
    <property type="match status" value="1"/>
</dbReference>
<sequence>MSLKVAICGGGISGLSLALVLKKFMVSSTLTVDLYEAESAFTEVGAGITVWQRTRSIFASLGLQAALDNRAVSSPMKLRKSDTKEPFAFHTLDFPHGSIALPRLDMVQLLVENLQPDSTPFLTIHFSKKFVSYKQDADGVTLRFSDGSSSRAHLLVGADGIGSPTRKTMYASIAERVAQSDPAKAASVLEGAQPTWAGTYAYRTLLDGEKLRAVSPENVMLSSGLMWCGSGKHVISYPISPTLINILVFDTVPGGLGKPLAGPSVAVASKDEIAELYNDWEDDLRIAVENVGDVSKWTISHIRGLSQYADGRVTLIGDSAHAMSTHFGAGAGQAIDDSYILGRILAHPKVTAGNIAEALKVYDAIRRPIASDVVERSLRIGFLYEFHPDYLPSGTDIDKLRAGDRNELKKVSDTLQDLWRFHWAEMPEQDWERAHEMLEARL</sequence>
<dbReference type="InterPro" id="IPR036188">
    <property type="entry name" value="FAD/NAD-bd_sf"/>
</dbReference>
<dbReference type="GO" id="GO:0071949">
    <property type="term" value="F:FAD binding"/>
    <property type="evidence" value="ECO:0007669"/>
    <property type="project" value="InterPro"/>
</dbReference>
<protein>
    <recommendedName>
        <fullName evidence="4">FAD-binding domain-containing protein</fullName>
    </recommendedName>
</protein>
<keyword evidence="6" id="KW-1185">Reference proteome</keyword>